<dbReference type="AlphaFoldDB" id="A0A5K3G090"/>
<feature type="compositionally biased region" description="Polar residues" evidence="1">
    <location>
        <begin position="201"/>
        <end position="210"/>
    </location>
</feature>
<feature type="region of interest" description="Disordered" evidence="1">
    <location>
        <begin position="326"/>
        <end position="345"/>
    </location>
</feature>
<feature type="compositionally biased region" description="Basic and acidic residues" evidence="1">
    <location>
        <begin position="172"/>
        <end position="195"/>
    </location>
</feature>
<feature type="compositionally biased region" description="Basic and acidic residues" evidence="1">
    <location>
        <begin position="211"/>
        <end position="223"/>
    </location>
</feature>
<evidence type="ECO:0000313" key="2">
    <source>
        <dbReference type="WBParaSite" id="MCU_011603-RB"/>
    </source>
</evidence>
<dbReference type="WBParaSite" id="MCU_011603-RB">
    <property type="protein sequence ID" value="MCU_011603-RB"/>
    <property type="gene ID" value="MCU_011603"/>
</dbReference>
<name>A0A5K3G090_MESCO</name>
<dbReference type="SUPFAM" id="SSF49562">
    <property type="entry name" value="C2 domain (Calcium/lipid-binding domain, CaLB)"/>
    <property type="match status" value="1"/>
</dbReference>
<evidence type="ECO:0000256" key="1">
    <source>
        <dbReference type="SAM" id="MobiDB-lite"/>
    </source>
</evidence>
<reference evidence="2" key="1">
    <citation type="submission" date="2019-11" db="UniProtKB">
        <authorList>
            <consortium name="WormBaseParasite"/>
        </authorList>
    </citation>
    <scope>IDENTIFICATION</scope>
</reference>
<accession>A0A5K3G090</accession>
<protein>
    <submittedName>
        <fullName evidence="2">C2 domain-containing protein</fullName>
    </submittedName>
</protein>
<proteinExistence type="predicted"/>
<feature type="region of interest" description="Disordered" evidence="1">
    <location>
        <begin position="162"/>
        <end position="296"/>
    </location>
</feature>
<organism evidence="2">
    <name type="scientific">Mesocestoides corti</name>
    <name type="common">Flatworm</name>
    <dbReference type="NCBI Taxonomy" id="53468"/>
    <lineage>
        <taxon>Eukaryota</taxon>
        <taxon>Metazoa</taxon>
        <taxon>Spiralia</taxon>
        <taxon>Lophotrochozoa</taxon>
        <taxon>Platyhelminthes</taxon>
        <taxon>Cestoda</taxon>
        <taxon>Eucestoda</taxon>
        <taxon>Cyclophyllidea</taxon>
        <taxon>Mesocestoididae</taxon>
        <taxon>Mesocestoides</taxon>
    </lineage>
</organism>
<sequence length="435" mass="47587">MARLPRSIKIVVHDGRNLDYRVAGSKKTPQTRRWRVIFIGGEKKQATGIVDEQDGFPRWDCEVLIVTPKPTDAVSMLVVDGKERHVGQVIIPLAEIPPGPPPSLVTSQLHVRELEPTKHNSNPCGYLSFWIWIVDYWPEGTVAPPVKSLGHARSFRESLSHLGSTLKPHTPSRNEHGGGADSHSRLGAKIRDIKQRVGHKSPSSHVQRYTNSDDHSPAVENSREGSVVMGGSNRPPSIISSHPGLGPMGWAASEIATESNLNDAGSGSSPRRPAPPVPTSYNPLAAPDEEEDENYPRNRTLERTPSLFSVNNADGTHDFLPTAAAADASSTTGANTGGKSRRRTVARHIRDRISKSTANLSELSHKIRSRRSSPDGCRVDQNSMASCQRKSGGVGKGIRRKLSRLFGRHRSRPKRRVQSCIDLTPAQHCKQPTTC</sequence>
<feature type="compositionally biased region" description="Low complexity" evidence="1">
    <location>
        <begin position="326"/>
        <end position="338"/>
    </location>
</feature>
<dbReference type="InterPro" id="IPR035892">
    <property type="entry name" value="C2_domain_sf"/>
</dbReference>